<keyword evidence="1" id="KW-0732">Signal</keyword>
<feature type="chain" id="PRO_5009284135" description="DUF2911 domain-containing protein" evidence="1">
    <location>
        <begin position="24"/>
        <end position="281"/>
    </location>
</feature>
<dbReference type="Pfam" id="PF11138">
    <property type="entry name" value="DUF2911"/>
    <property type="match status" value="1"/>
</dbReference>
<name>A0A1H5SMR0_9SPHI</name>
<protein>
    <recommendedName>
        <fullName evidence="4">DUF2911 domain-containing protein</fullName>
    </recommendedName>
</protein>
<accession>A0A1H5SMR0</accession>
<dbReference type="EMBL" id="FNUT01000001">
    <property type="protein sequence ID" value="SEF51730.1"/>
    <property type="molecule type" value="Genomic_DNA"/>
</dbReference>
<evidence type="ECO:0000313" key="2">
    <source>
        <dbReference type="EMBL" id="SEF51730.1"/>
    </source>
</evidence>
<organism evidence="2 3">
    <name type="scientific">Sphingobacterium lactis</name>
    <dbReference type="NCBI Taxonomy" id="797291"/>
    <lineage>
        <taxon>Bacteria</taxon>
        <taxon>Pseudomonadati</taxon>
        <taxon>Bacteroidota</taxon>
        <taxon>Sphingobacteriia</taxon>
        <taxon>Sphingobacteriales</taxon>
        <taxon>Sphingobacteriaceae</taxon>
        <taxon>Sphingobacterium</taxon>
    </lineage>
</organism>
<feature type="signal peptide" evidence="1">
    <location>
        <begin position="1"/>
        <end position="23"/>
    </location>
</feature>
<gene>
    <name evidence="2" type="ORF">SAMN05421877_101318</name>
</gene>
<sequence length="281" mass="31484">MKKLALTILVVAGLIFSSNQAEAQLKLPQSSSTQFIIQDLGIEQVSVIYQRPSAKGRTIFGDLVPYGQIWRTGANNATNITFQSEVMIEGQKLDSGTYALFTLPTKDEWTIIFNKNAKQWGAYTYDKADDVLRIKVKPTELPTHVETFTIGFEDVHEQTMDMTLSWEKTKVKFNITVDQKAEIIASIEEAMKGEKKPYFNAAMYYYNNDVDIAKAAEWMKIADKGNTKAPHVKYWKALILAKAGDTAGALKAAEEGLAMAKKQNHTEYIKLITEAIATIKK</sequence>
<dbReference type="InterPro" id="IPR021314">
    <property type="entry name" value="DUF2911"/>
</dbReference>
<dbReference type="OrthoDB" id="195456at2"/>
<dbReference type="RefSeq" id="WP_103904970.1">
    <property type="nucleotide sequence ID" value="NZ_CP049246.1"/>
</dbReference>
<reference evidence="3" key="1">
    <citation type="submission" date="2016-10" db="EMBL/GenBank/DDBJ databases">
        <authorList>
            <person name="Varghese N."/>
            <person name="Submissions S."/>
        </authorList>
    </citation>
    <scope>NUCLEOTIDE SEQUENCE [LARGE SCALE GENOMIC DNA]</scope>
    <source>
        <strain evidence="3">DSM 22361</strain>
    </source>
</reference>
<evidence type="ECO:0000256" key="1">
    <source>
        <dbReference type="SAM" id="SignalP"/>
    </source>
</evidence>
<dbReference type="Proteomes" id="UP000236731">
    <property type="component" value="Unassembled WGS sequence"/>
</dbReference>
<evidence type="ECO:0000313" key="3">
    <source>
        <dbReference type="Proteomes" id="UP000236731"/>
    </source>
</evidence>
<dbReference type="AlphaFoldDB" id="A0A1H5SMR0"/>
<proteinExistence type="predicted"/>
<evidence type="ECO:0008006" key="4">
    <source>
        <dbReference type="Google" id="ProtNLM"/>
    </source>
</evidence>
<keyword evidence="3" id="KW-1185">Reference proteome</keyword>